<proteinExistence type="predicted"/>
<organism evidence="1 2">
    <name type="scientific">Eumeta variegata</name>
    <name type="common">Bagworm moth</name>
    <name type="synonym">Eumeta japonica</name>
    <dbReference type="NCBI Taxonomy" id="151549"/>
    <lineage>
        <taxon>Eukaryota</taxon>
        <taxon>Metazoa</taxon>
        <taxon>Ecdysozoa</taxon>
        <taxon>Arthropoda</taxon>
        <taxon>Hexapoda</taxon>
        <taxon>Insecta</taxon>
        <taxon>Pterygota</taxon>
        <taxon>Neoptera</taxon>
        <taxon>Endopterygota</taxon>
        <taxon>Lepidoptera</taxon>
        <taxon>Glossata</taxon>
        <taxon>Ditrysia</taxon>
        <taxon>Tineoidea</taxon>
        <taxon>Psychidae</taxon>
        <taxon>Oiketicinae</taxon>
        <taxon>Eumeta</taxon>
    </lineage>
</organism>
<evidence type="ECO:0000313" key="2">
    <source>
        <dbReference type="Proteomes" id="UP000299102"/>
    </source>
</evidence>
<name>A0A4C1U025_EUMVA</name>
<evidence type="ECO:0000313" key="1">
    <source>
        <dbReference type="EMBL" id="GBP19548.1"/>
    </source>
</evidence>
<sequence>MLQRRAKRENKQRVLSAPAHGACARSAHSDVVKMSIKQKLIKRLQLHLAALSTEGPFTAHRGLRCGSDTALCFERLKRCGLCSPRCSDCTTACGDENHAQGPST</sequence>
<dbReference type="AlphaFoldDB" id="A0A4C1U025"/>
<comment type="caution">
    <text evidence="1">The sequence shown here is derived from an EMBL/GenBank/DDBJ whole genome shotgun (WGS) entry which is preliminary data.</text>
</comment>
<protein>
    <submittedName>
        <fullName evidence="1">Uncharacterized protein</fullName>
    </submittedName>
</protein>
<keyword evidence="2" id="KW-1185">Reference proteome</keyword>
<dbReference type="Proteomes" id="UP000299102">
    <property type="component" value="Unassembled WGS sequence"/>
</dbReference>
<reference evidence="1 2" key="1">
    <citation type="journal article" date="2019" name="Commun. Biol.">
        <title>The bagworm genome reveals a unique fibroin gene that provides high tensile strength.</title>
        <authorList>
            <person name="Kono N."/>
            <person name="Nakamura H."/>
            <person name="Ohtoshi R."/>
            <person name="Tomita M."/>
            <person name="Numata K."/>
            <person name="Arakawa K."/>
        </authorList>
    </citation>
    <scope>NUCLEOTIDE SEQUENCE [LARGE SCALE GENOMIC DNA]</scope>
</reference>
<dbReference type="EMBL" id="BGZK01000109">
    <property type="protein sequence ID" value="GBP19548.1"/>
    <property type="molecule type" value="Genomic_DNA"/>
</dbReference>
<accession>A0A4C1U025</accession>
<gene>
    <name evidence="1" type="ORF">EVAR_102096_1</name>
</gene>